<organism evidence="1 2">
    <name type="scientific">Paractinoplanes ovalisporus</name>
    <dbReference type="NCBI Taxonomy" id="2810368"/>
    <lineage>
        <taxon>Bacteria</taxon>
        <taxon>Bacillati</taxon>
        <taxon>Actinomycetota</taxon>
        <taxon>Actinomycetes</taxon>
        <taxon>Micromonosporales</taxon>
        <taxon>Micromonosporaceae</taxon>
        <taxon>Paractinoplanes</taxon>
    </lineage>
</organism>
<name>A0ABS2ALA8_9ACTN</name>
<accession>A0ABS2ALA8</accession>
<sequence length="90" mass="9299">MITESPALRARELLSMTRIADAPAEHLAADTGDPLTARVVAHSLLAVQRSLVLLVREMVLAGELPTGVAEGVRSAGRGIGAYATRPAAVA</sequence>
<proteinExistence type="predicted"/>
<dbReference type="EMBL" id="JAENHP010000015">
    <property type="protein sequence ID" value="MBM2620605.1"/>
    <property type="molecule type" value="Genomic_DNA"/>
</dbReference>
<protein>
    <submittedName>
        <fullName evidence="1">Uncharacterized protein</fullName>
    </submittedName>
</protein>
<reference evidence="1 2" key="1">
    <citation type="submission" date="2021-01" db="EMBL/GenBank/DDBJ databases">
        <title>Actinoplanes sp. nov. LDG1-06 isolated from lichen.</title>
        <authorList>
            <person name="Saeng-In P."/>
            <person name="Phongsopitanun W."/>
            <person name="Kanchanasin P."/>
            <person name="Yuki M."/>
            <person name="Kudo T."/>
            <person name="Ohkuma M."/>
            <person name="Tanasupawat S."/>
        </authorList>
    </citation>
    <scope>NUCLEOTIDE SEQUENCE [LARGE SCALE GENOMIC DNA]</scope>
    <source>
        <strain evidence="1 2">LDG1-06</strain>
    </source>
</reference>
<gene>
    <name evidence="1" type="ORF">JIG36_34395</name>
</gene>
<evidence type="ECO:0000313" key="2">
    <source>
        <dbReference type="Proteomes" id="UP000632138"/>
    </source>
</evidence>
<comment type="caution">
    <text evidence="1">The sequence shown here is derived from an EMBL/GenBank/DDBJ whole genome shotgun (WGS) entry which is preliminary data.</text>
</comment>
<dbReference type="Proteomes" id="UP000632138">
    <property type="component" value="Unassembled WGS sequence"/>
</dbReference>
<keyword evidence="2" id="KW-1185">Reference proteome</keyword>
<evidence type="ECO:0000313" key="1">
    <source>
        <dbReference type="EMBL" id="MBM2620605.1"/>
    </source>
</evidence>
<dbReference type="Gene3D" id="1.10.357.10">
    <property type="entry name" value="Tetracycline Repressor, domain 2"/>
    <property type="match status" value="1"/>
</dbReference>